<evidence type="ECO:0000256" key="9">
    <source>
        <dbReference type="ARBA" id="ARBA00022801"/>
    </source>
</evidence>
<evidence type="ECO:0000256" key="14">
    <source>
        <dbReference type="PIRSR" id="PIRSR601384-2"/>
    </source>
</evidence>
<dbReference type="RefSeq" id="XP_040645189.1">
    <property type="nucleotide sequence ID" value="XM_040793222.1"/>
</dbReference>
<dbReference type="OrthoDB" id="412874at2759"/>
<comment type="catalytic activity">
    <reaction evidence="1 16">
        <text>Preferential cleavage of bonds with hydrophobic residues in P1'. Also 3-Asn-|-Gln-4 and 8-Gly-|-Ser-9 bonds in insulin B chain.</text>
        <dbReference type="EC" id="3.4.24.39"/>
    </reaction>
</comment>
<dbReference type="Gene3D" id="3.40.390.10">
    <property type="entry name" value="Collagenase (Catalytic Domain)"/>
    <property type="match status" value="1"/>
</dbReference>
<feature type="disulfide bond" evidence="15">
    <location>
        <begin position="30"/>
        <end position="105"/>
    </location>
</feature>
<keyword evidence="11 16" id="KW-0482">Metalloprotease</keyword>
<sequence length="210" mass="22745">MHVFQALIALPLIAGAVANPLNMRATLENCNGERVQMINNALAQAAKMASAGASLIRSESDYSNSLFQSFFKTTDAQSRNRVAGVLEKIATEARDGNQGVVSYYCTPEGIQCVDNHSFTMTAYGETDGTYGRIRTCPAYFTKFPPWSNSCSKLDQATSSLHELAHTKGIYGPETYGYEAVHGLSSSSALENAESYAFFSKSAFLNCDVTN</sequence>
<dbReference type="EC" id="3.4.24.39" evidence="16"/>
<keyword evidence="4 16" id="KW-0964">Secreted</keyword>
<dbReference type="InterPro" id="IPR001384">
    <property type="entry name" value="Peptidase_M35"/>
</dbReference>
<gene>
    <name evidence="17" type="ORF">PGRI_055090</name>
</gene>
<keyword evidence="18" id="KW-1185">Reference proteome</keyword>
<evidence type="ECO:0000256" key="12">
    <source>
        <dbReference type="ARBA" id="ARBA00023145"/>
    </source>
</evidence>
<dbReference type="GeneID" id="63708522"/>
<comment type="similarity">
    <text evidence="3 16">Belongs to the peptidase M35 family.</text>
</comment>
<keyword evidence="12" id="KW-0865">Zymogen</keyword>
<name>A0A135LCG4_PENPA</name>
<keyword evidence="9 16" id="KW-0378">Hydrolase</keyword>
<evidence type="ECO:0000256" key="13">
    <source>
        <dbReference type="PIRSR" id="PIRSR601384-1"/>
    </source>
</evidence>
<keyword evidence="8 16" id="KW-0732">Signal</keyword>
<feature type="binding site" evidence="14">
    <location>
        <position position="161"/>
    </location>
    <ligand>
        <name>Zn(2+)</name>
        <dbReference type="ChEBI" id="CHEBI:29105"/>
        <note>catalytic</note>
    </ligand>
</feature>
<comment type="function">
    <text evidence="16">Secreted metalloproteinase that allows assimilation of proteinaceous substrates. Shows high activities on basic nuclear substrates such as histone and protamine.</text>
</comment>
<evidence type="ECO:0000256" key="2">
    <source>
        <dbReference type="ARBA" id="ARBA00004613"/>
    </source>
</evidence>
<evidence type="ECO:0000256" key="7">
    <source>
        <dbReference type="ARBA" id="ARBA00022723"/>
    </source>
</evidence>
<dbReference type="STRING" id="5078.A0A135LCG4"/>
<protein>
    <recommendedName>
        <fullName evidence="16">Neutral protease 2</fullName>
        <ecNumber evidence="16">3.4.24.39</ecNumber>
    </recommendedName>
    <alternativeName>
        <fullName evidence="16">Deuterolysin</fullName>
    </alternativeName>
</protein>
<dbReference type="Proteomes" id="UP000070168">
    <property type="component" value="Unassembled WGS sequence"/>
</dbReference>
<keyword evidence="5 16" id="KW-0645">Protease</keyword>
<evidence type="ECO:0000256" key="4">
    <source>
        <dbReference type="ARBA" id="ARBA00022525"/>
    </source>
</evidence>
<organism evidence="17 18">
    <name type="scientific">Penicillium patulum</name>
    <name type="common">Penicillium griseofulvum</name>
    <dbReference type="NCBI Taxonomy" id="5078"/>
    <lineage>
        <taxon>Eukaryota</taxon>
        <taxon>Fungi</taxon>
        <taxon>Dikarya</taxon>
        <taxon>Ascomycota</taxon>
        <taxon>Pezizomycotina</taxon>
        <taxon>Eurotiomycetes</taxon>
        <taxon>Eurotiomycetidae</taxon>
        <taxon>Eurotiales</taxon>
        <taxon>Aspergillaceae</taxon>
        <taxon>Penicillium</taxon>
    </lineage>
</organism>
<dbReference type="PANTHER" id="PTHR37016:SF7">
    <property type="entry name" value="NEUTRAL PROTEASE 2"/>
    <property type="match status" value="1"/>
</dbReference>
<proteinExistence type="inferred from homology"/>
<dbReference type="Pfam" id="PF02102">
    <property type="entry name" value="Peptidase_M35"/>
    <property type="match status" value="1"/>
</dbReference>
<comment type="subcellular location">
    <subcellularLocation>
        <location evidence="2 16">Secreted</location>
    </subcellularLocation>
</comment>
<evidence type="ECO:0000256" key="5">
    <source>
        <dbReference type="ARBA" id="ARBA00022670"/>
    </source>
</evidence>
<feature type="active site" evidence="13">
    <location>
        <position position="162"/>
    </location>
</feature>
<evidence type="ECO:0000256" key="1">
    <source>
        <dbReference type="ARBA" id="ARBA00001187"/>
    </source>
</evidence>
<dbReference type="EMBL" id="LHQR01000069">
    <property type="protein sequence ID" value="KXG46653.1"/>
    <property type="molecule type" value="Genomic_DNA"/>
</dbReference>
<dbReference type="AlphaFoldDB" id="A0A135LCG4"/>
<dbReference type="OMA" id="IRTCPAY"/>
<feature type="chain" id="PRO_5007747013" description="Neutral protease 2" evidence="16">
    <location>
        <begin position="19"/>
        <end position="210"/>
    </location>
</feature>
<evidence type="ECO:0000256" key="6">
    <source>
        <dbReference type="ARBA" id="ARBA00022685"/>
    </source>
</evidence>
<dbReference type="InterPro" id="IPR024079">
    <property type="entry name" value="MetalloPept_cat_dom_sf"/>
</dbReference>
<keyword evidence="7 14" id="KW-0479">Metal-binding</keyword>
<dbReference type="GO" id="GO:0005576">
    <property type="term" value="C:extracellular region"/>
    <property type="evidence" value="ECO:0007669"/>
    <property type="project" value="UniProtKB-SubCell"/>
</dbReference>
<evidence type="ECO:0000313" key="17">
    <source>
        <dbReference type="EMBL" id="KXG46653.1"/>
    </source>
</evidence>
<dbReference type="CDD" id="cd11008">
    <property type="entry name" value="M35_deuterolysin_like"/>
    <property type="match status" value="1"/>
</dbReference>
<dbReference type="GO" id="GO:0004222">
    <property type="term" value="F:metalloendopeptidase activity"/>
    <property type="evidence" value="ECO:0007669"/>
    <property type="project" value="InterPro"/>
</dbReference>
<keyword evidence="6 16" id="KW-0165">Cleavage on pair of basic residues</keyword>
<evidence type="ECO:0000256" key="15">
    <source>
        <dbReference type="PIRSR" id="PIRSR601384-3"/>
    </source>
</evidence>
<evidence type="ECO:0000256" key="16">
    <source>
        <dbReference type="RuleBase" id="RU361126"/>
    </source>
</evidence>
<evidence type="ECO:0000256" key="8">
    <source>
        <dbReference type="ARBA" id="ARBA00022729"/>
    </source>
</evidence>
<feature type="signal peptide" evidence="16">
    <location>
        <begin position="1"/>
        <end position="18"/>
    </location>
</feature>
<dbReference type="SUPFAM" id="SSF55486">
    <property type="entry name" value="Metalloproteases ('zincins'), catalytic domain"/>
    <property type="match status" value="1"/>
</dbReference>
<dbReference type="PANTHER" id="PTHR37016">
    <property type="match status" value="1"/>
</dbReference>
<dbReference type="PRINTS" id="PR00768">
    <property type="entry name" value="DEUTEROLYSIN"/>
</dbReference>
<comment type="cofactor">
    <cofactor evidence="14 16">
        <name>Zn(2+)</name>
        <dbReference type="ChEBI" id="CHEBI:29105"/>
    </cofactor>
    <text evidence="14 16">Binds 1 zinc ion per subunit.</text>
</comment>
<evidence type="ECO:0000313" key="18">
    <source>
        <dbReference type="Proteomes" id="UP000070168"/>
    </source>
</evidence>
<keyword evidence="10 14" id="KW-0862">Zinc</keyword>
<comment type="caution">
    <text evidence="17">The sequence shown here is derived from an EMBL/GenBank/DDBJ whole genome shotgun (WGS) entry which is preliminary data.</text>
</comment>
<reference evidence="17 18" key="1">
    <citation type="journal article" date="2016" name="BMC Genomics">
        <title>Genome sequencing and secondary metabolism of the postharvest pathogen Penicillium griseofulvum.</title>
        <authorList>
            <person name="Banani H."/>
            <person name="Marcet-Houben M."/>
            <person name="Ballester A.R."/>
            <person name="Abbruscato P."/>
            <person name="Gonzalez-Candelas L."/>
            <person name="Gabaldon T."/>
            <person name="Spadaro D."/>
        </authorList>
    </citation>
    <scope>NUCLEOTIDE SEQUENCE [LARGE SCALE GENOMIC DNA]</scope>
    <source>
        <strain evidence="17 18">PG3</strain>
    </source>
</reference>
<evidence type="ECO:0000256" key="11">
    <source>
        <dbReference type="ARBA" id="ARBA00023049"/>
    </source>
</evidence>
<evidence type="ECO:0000256" key="10">
    <source>
        <dbReference type="ARBA" id="ARBA00022833"/>
    </source>
</evidence>
<dbReference type="InterPro" id="IPR050414">
    <property type="entry name" value="Fungal_M35_metalloproteases"/>
</dbReference>
<dbReference type="GO" id="GO:0006508">
    <property type="term" value="P:proteolysis"/>
    <property type="evidence" value="ECO:0007669"/>
    <property type="project" value="UniProtKB-KW"/>
</dbReference>
<accession>A0A135LCG4</accession>
<evidence type="ECO:0000256" key="3">
    <source>
        <dbReference type="ARBA" id="ARBA00010279"/>
    </source>
</evidence>
<feature type="disulfide bond" evidence="15">
    <location>
        <begin position="112"/>
        <end position="136"/>
    </location>
</feature>
<dbReference type="GO" id="GO:0046872">
    <property type="term" value="F:metal ion binding"/>
    <property type="evidence" value="ECO:0007669"/>
    <property type="project" value="UniProtKB-KW"/>
</dbReference>
<feature type="binding site" evidence="14">
    <location>
        <position position="165"/>
    </location>
    <ligand>
        <name>Zn(2+)</name>
        <dbReference type="ChEBI" id="CHEBI:29105"/>
        <note>catalytic</note>
    </ligand>
</feature>